<keyword evidence="2" id="KW-1185">Reference proteome</keyword>
<evidence type="ECO:0000313" key="1">
    <source>
        <dbReference type="EMBL" id="TFK66150.1"/>
    </source>
</evidence>
<evidence type="ECO:0000313" key="2">
    <source>
        <dbReference type="Proteomes" id="UP000308600"/>
    </source>
</evidence>
<gene>
    <name evidence="1" type="ORF">BDN72DRAFT_823763</name>
</gene>
<accession>A0ACD3AKE4</accession>
<dbReference type="Proteomes" id="UP000308600">
    <property type="component" value="Unassembled WGS sequence"/>
</dbReference>
<sequence>MHSTTPVFKIIPTTQKYDWGKVGRHSKVAQFAELSRVPNFTLDESAPYGELWMGTHPSGPSRVFASGEILSEHLQKHPDLLSQGVIKKFNASNGNLPFLFKVLSIEKALSIQTHPDKKTAEVLHANQPHIYKDPNHKPEMAIAITPFRALCGFLPLLQISIYLRTTPEFSALIPQTIVESFITLVGLPDANASGPAEKAALKTVFEAVMTAEEHHFKAQLAALVQRYESGGARGMEGENQTVVDLVLQLNRQFPGDIGVFCAFLLNDVSLKPGNAIFLGAGEPHAYVSGDIMECMANSDNVIRAGLTPKLRDIPNLVSGLTYISAPPSKHVVYPESFKGAEGLSTLYDPPIPEFSVVHVQVPHGEEEKHEPVAGPSITVVTGGQGRLHWGSGEDWEELAVSLGDVLFIAADTEVKFSGAEEANFELYRAFVEA</sequence>
<organism evidence="1 2">
    <name type="scientific">Pluteus cervinus</name>
    <dbReference type="NCBI Taxonomy" id="181527"/>
    <lineage>
        <taxon>Eukaryota</taxon>
        <taxon>Fungi</taxon>
        <taxon>Dikarya</taxon>
        <taxon>Basidiomycota</taxon>
        <taxon>Agaricomycotina</taxon>
        <taxon>Agaricomycetes</taxon>
        <taxon>Agaricomycetidae</taxon>
        <taxon>Agaricales</taxon>
        <taxon>Pluteineae</taxon>
        <taxon>Pluteaceae</taxon>
        <taxon>Pluteus</taxon>
    </lineage>
</organism>
<reference evidence="1 2" key="1">
    <citation type="journal article" date="2019" name="Nat. Ecol. Evol.">
        <title>Megaphylogeny resolves global patterns of mushroom evolution.</title>
        <authorList>
            <person name="Varga T."/>
            <person name="Krizsan K."/>
            <person name="Foldi C."/>
            <person name="Dima B."/>
            <person name="Sanchez-Garcia M."/>
            <person name="Sanchez-Ramirez S."/>
            <person name="Szollosi G.J."/>
            <person name="Szarkandi J.G."/>
            <person name="Papp V."/>
            <person name="Albert L."/>
            <person name="Andreopoulos W."/>
            <person name="Angelini C."/>
            <person name="Antonin V."/>
            <person name="Barry K.W."/>
            <person name="Bougher N.L."/>
            <person name="Buchanan P."/>
            <person name="Buyck B."/>
            <person name="Bense V."/>
            <person name="Catcheside P."/>
            <person name="Chovatia M."/>
            <person name="Cooper J."/>
            <person name="Damon W."/>
            <person name="Desjardin D."/>
            <person name="Finy P."/>
            <person name="Geml J."/>
            <person name="Haridas S."/>
            <person name="Hughes K."/>
            <person name="Justo A."/>
            <person name="Karasinski D."/>
            <person name="Kautmanova I."/>
            <person name="Kiss B."/>
            <person name="Kocsube S."/>
            <person name="Kotiranta H."/>
            <person name="LaButti K.M."/>
            <person name="Lechner B.E."/>
            <person name="Liimatainen K."/>
            <person name="Lipzen A."/>
            <person name="Lukacs Z."/>
            <person name="Mihaltcheva S."/>
            <person name="Morgado L.N."/>
            <person name="Niskanen T."/>
            <person name="Noordeloos M.E."/>
            <person name="Ohm R.A."/>
            <person name="Ortiz-Santana B."/>
            <person name="Ovrebo C."/>
            <person name="Racz N."/>
            <person name="Riley R."/>
            <person name="Savchenko A."/>
            <person name="Shiryaev A."/>
            <person name="Soop K."/>
            <person name="Spirin V."/>
            <person name="Szebenyi C."/>
            <person name="Tomsovsky M."/>
            <person name="Tulloss R.E."/>
            <person name="Uehling J."/>
            <person name="Grigoriev I.V."/>
            <person name="Vagvolgyi C."/>
            <person name="Papp T."/>
            <person name="Martin F.M."/>
            <person name="Miettinen O."/>
            <person name="Hibbett D.S."/>
            <person name="Nagy L.G."/>
        </authorList>
    </citation>
    <scope>NUCLEOTIDE SEQUENCE [LARGE SCALE GENOMIC DNA]</scope>
    <source>
        <strain evidence="1 2">NL-1719</strain>
    </source>
</reference>
<dbReference type="EMBL" id="ML208414">
    <property type="protein sequence ID" value="TFK66150.1"/>
    <property type="molecule type" value="Genomic_DNA"/>
</dbReference>
<proteinExistence type="predicted"/>
<protein>
    <submittedName>
        <fullName evidence="1">Mannose-6-phosphate isomerase</fullName>
    </submittedName>
</protein>
<keyword evidence="1" id="KW-0413">Isomerase</keyword>
<name>A0ACD3AKE4_9AGAR</name>